<comment type="subcellular location">
    <subcellularLocation>
        <location evidence="1">Secreted</location>
    </subcellularLocation>
</comment>
<feature type="signal peptide" evidence="6">
    <location>
        <begin position="1"/>
        <end position="22"/>
    </location>
</feature>
<sequence length="294" mass="31264">MSLSRTVITIIALALAATSVEAMSSRQTCKYRGNVYLDNERVVGSTLTCTCSGERWVNCQANVVADSLEHVVADSPEYDMSIGSVPSTKESIRDVAGVEGAISGLIGAQVGFDAFLNNFDAEDFVIDFATQPLESTGLGGTSQPANRNNVPVIQASNMAQTRFRIAPCGINLPHVHPRGTESVYIIEGALTVGFVTEGGRLILNDVKTDQSTFFPQGLLHYQQNMACEPAGFISILNSSDPGLLVIPAALAELPSEALEATFDEDAAFVNQLRIGLPAGPARGRAECLRRCGLL</sequence>
<dbReference type="Gene3D" id="2.60.120.10">
    <property type="entry name" value="Jelly Rolls"/>
    <property type="match status" value="1"/>
</dbReference>
<keyword evidence="5" id="KW-0464">Manganese</keyword>
<dbReference type="PANTHER" id="PTHR31238">
    <property type="entry name" value="GERMIN-LIKE PROTEIN SUBFAMILY 3 MEMBER 3"/>
    <property type="match status" value="1"/>
</dbReference>
<organism evidence="8 9">
    <name type="scientific">Sphaeroforma arctica JP610</name>
    <dbReference type="NCBI Taxonomy" id="667725"/>
    <lineage>
        <taxon>Eukaryota</taxon>
        <taxon>Ichthyosporea</taxon>
        <taxon>Ichthyophonida</taxon>
        <taxon>Sphaeroforma</taxon>
    </lineage>
</organism>
<evidence type="ECO:0000256" key="6">
    <source>
        <dbReference type="SAM" id="SignalP"/>
    </source>
</evidence>
<name>A0A0L0FUE8_9EUKA</name>
<dbReference type="SMART" id="SM00835">
    <property type="entry name" value="Cupin_1"/>
    <property type="match status" value="1"/>
</dbReference>
<evidence type="ECO:0000313" key="9">
    <source>
        <dbReference type="Proteomes" id="UP000054560"/>
    </source>
</evidence>
<dbReference type="GO" id="GO:0005576">
    <property type="term" value="C:extracellular region"/>
    <property type="evidence" value="ECO:0007669"/>
    <property type="project" value="UniProtKB-SubCell"/>
</dbReference>
<dbReference type="eggNOG" id="ENOG502QQ4A">
    <property type="taxonomic scope" value="Eukaryota"/>
</dbReference>
<dbReference type="STRING" id="667725.A0A0L0FUE8"/>
<dbReference type="PRINTS" id="PR00325">
    <property type="entry name" value="GERMIN"/>
</dbReference>
<gene>
    <name evidence="8" type="ORF">SARC_07165</name>
</gene>
<dbReference type="GeneID" id="25907669"/>
<evidence type="ECO:0000256" key="4">
    <source>
        <dbReference type="ARBA" id="ARBA00022723"/>
    </source>
</evidence>
<dbReference type="InterPro" id="IPR006045">
    <property type="entry name" value="Cupin_1"/>
</dbReference>
<dbReference type="EMBL" id="KQ242145">
    <property type="protein sequence ID" value="KNC80475.1"/>
    <property type="molecule type" value="Genomic_DNA"/>
</dbReference>
<protein>
    <recommendedName>
        <fullName evidence="7">Cupin type-1 domain-containing protein</fullName>
    </recommendedName>
</protein>
<keyword evidence="9" id="KW-1185">Reference proteome</keyword>
<dbReference type="RefSeq" id="XP_014154377.1">
    <property type="nucleotide sequence ID" value="XM_014298902.1"/>
</dbReference>
<dbReference type="InterPro" id="IPR001929">
    <property type="entry name" value="Germin"/>
</dbReference>
<dbReference type="GO" id="GO:0030145">
    <property type="term" value="F:manganese ion binding"/>
    <property type="evidence" value="ECO:0007669"/>
    <property type="project" value="InterPro"/>
</dbReference>
<dbReference type="InterPro" id="IPR014710">
    <property type="entry name" value="RmlC-like_jellyroll"/>
</dbReference>
<feature type="chain" id="PRO_5005538902" description="Cupin type-1 domain-containing protein" evidence="6">
    <location>
        <begin position="23"/>
        <end position="294"/>
    </location>
</feature>
<keyword evidence="3" id="KW-0964">Secreted</keyword>
<dbReference type="SUPFAM" id="SSF51182">
    <property type="entry name" value="RmlC-like cupins"/>
    <property type="match status" value="1"/>
</dbReference>
<dbReference type="CDD" id="cd02241">
    <property type="entry name" value="cupin_OxOx"/>
    <property type="match status" value="1"/>
</dbReference>
<reference evidence="8 9" key="1">
    <citation type="submission" date="2011-02" db="EMBL/GenBank/DDBJ databases">
        <title>The Genome Sequence of Sphaeroforma arctica JP610.</title>
        <authorList>
            <consortium name="The Broad Institute Genome Sequencing Platform"/>
            <person name="Russ C."/>
            <person name="Cuomo C."/>
            <person name="Young S.K."/>
            <person name="Zeng Q."/>
            <person name="Gargeya S."/>
            <person name="Alvarado L."/>
            <person name="Berlin A."/>
            <person name="Chapman S.B."/>
            <person name="Chen Z."/>
            <person name="Freedman E."/>
            <person name="Gellesch M."/>
            <person name="Goldberg J."/>
            <person name="Griggs A."/>
            <person name="Gujja S."/>
            <person name="Heilman E."/>
            <person name="Heiman D."/>
            <person name="Howarth C."/>
            <person name="Mehta T."/>
            <person name="Neiman D."/>
            <person name="Pearson M."/>
            <person name="Roberts A."/>
            <person name="Saif S."/>
            <person name="Shea T."/>
            <person name="Shenoy N."/>
            <person name="Sisk P."/>
            <person name="Stolte C."/>
            <person name="Sykes S."/>
            <person name="White J."/>
            <person name="Yandava C."/>
            <person name="Burger G."/>
            <person name="Gray M.W."/>
            <person name="Holland P.W.H."/>
            <person name="King N."/>
            <person name="Lang F.B.F."/>
            <person name="Roger A.J."/>
            <person name="Ruiz-Trillo I."/>
            <person name="Haas B."/>
            <person name="Nusbaum C."/>
            <person name="Birren B."/>
        </authorList>
    </citation>
    <scope>NUCLEOTIDE SEQUENCE [LARGE SCALE GENOMIC DNA]</scope>
    <source>
        <strain evidence="8 9">JP610</strain>
    </source>
</reference>
<dbReference type="AlphaFoldDB" id="A0A0L0FUE8"/>
<keyword evidence="6" id="KW-0732">Signal</keyword>
<evidence type="ECO:0000313" key="8">
    <source>
        <dbReference type="EMBL" id="KNC80475.1"/>
    </source>
</evidence>
<evidence type="ECO:0000256" key="2">
    <source>
        <dbReference type="ARBA" id="ARBA00007456"/>
    </source>
</evidence>
<evidence type="ECO:0000256" key="1">
    <source>
        <dbReference type="ARBA" id="ARBA00004613"/>
    </source>
</evidence>
<feature type="domain" description="Cupin type-1" evidence="7">
    <location>
        <begin position="124"/>
        <end position="270"/>
    </location>
</feature>
<comment type="similarity">
    <text evidence="2">Belongs to the germin family.</text>
</comment>
<dbReference type="InterPro" id="IPR011051">
    <property type="entry name" value="RmlC_Cupin_sf"/>
</dbReference>
<dbReference type="Proteomes" id="UP000054560">
    <property type="component" value="Unassembled WGS sequence"/>
</dbReference>
<dbReference type="OrthoDB" id="1921208at2759"/>
<dbReference type="Pfam" id="PF00190">
    <property type="entry name" value="Cupin_1"/>
    <property type="match status" value="1"/>
</dbReference>
<keyword evidence="4" id="KW-0479">Metal-binding</keyword>
<proteinExistence type="inferred from homology"/>
<evidence type="ECO:0000259" key="7">
    <source>
        <dbReference type="SMART" id="SM00835"/>
    </source>
</evidence>
<evidence type="ECO:0000256" key="5">
    <source>
        <dbReference type="ARBA" id="ARBA00023211"/>
    </source>
</evidence>
<accession>A0A0L0FUE8</accession>
<evidence type="ECO:0000256" key="3">
    <source>
        <dbReference type="ARBA" id="ARBA00022525"/>
    </source>
</evidence>